<dbReference type="InterPro" id="IPR005484">
    <property type="entry name" value="Ribosomal_uL18_bac/plant/anim"/>
</dbReference>
<sequence length="115" mass="12977">MVNKNRRKRHLHLRHRISGTPEKPRLCVRRSDRHIFAQLVNDSQNRVLAGASSLTPAIREKKLKRMEVSGEVGRVIASRAKELGIKKVVFDRAGCQYHGRVKAVADGAREGGLKF</sequence>
<protein>
    <recommendedName>
        <fullName evidence="6 7">Large ribosomal subunit protein uL18</fullName>
    </recommendedName>
</protein>
<gene>
    <name evidence="7" type="primary">rplR</name>
    <name evidence="8" type="ORF">CH330_05010</name>
</gene>
<dbReference type="PANTHER" id="PTHR12899:SF3">
    <property type="entry name" value="LARGE RIBOSOMAL SUBUNIT PROTEIN UL18M"/>
    <property type="match status" value="1"/>
</dbReference>
<dbReference type="InterPro" id="IPR057268">
    <property type="entry name" value="Ribosomal_L18"/>
</dbReference>
<evidence type="ECO:0000256" key="1">
    <source>
        <dbReference type="ARBA" id="ARBA00007116"/>
    </source>
</evidence>
<evidence type="ECO:0000313" key="9">
    <source>
        <dbReference type="Proteomes" id="UP000215559"/>
    </source>
</evidence>
<dbReference type="AlphaFoldDB" id="A0A235BUE0"/>
<dbReference type="CDD" id="cd00432">
    <property type="entry name" value="Ribosomal_L18_L5e"/>
    <property type="match status" value="1"/>
</dbReference>
<comment type="function">
    <text evidence="7">This is one of the proteins that bind and probably mediate the attachment of the 5S RNA into the large ribosomal subunit, where it forms part of the central protuberance.</text>
</comment>
<dbReference type="GO" id="GO:0006412">
    <property type="term" value="P:translation"/>
    <property type="evidence" value="ECO:0007669"/>
    <property type="project" value="UniProtKB-UniRule"/>
</dbReference>
<dbReference type="FunFam" id="3.30.420.100:FF:000001">
    <property type="entry name" value="50S ribosomal protein L18"/>
    <property type="match status" value="1"/>
</dbReference>
<evidence type="ECO:0000256" key="6">
    <source>
        <dbReference type="ARBA" id="ARBA00035197"/>
    </source>
</evidence>
<dbReference type="Gene3D" id="3.30.420.100">
    <property type="match status" value="1"/>
</dbReference>
<comment type="subunit">
    <text evidence="7">Part of the 50S ribosomal subunit; part of the 5S rRNA/L5/L18/L25 subcomplex. Contacts the 5S and 23S rRNAs.</text>
</comment>
<evidence type="ECO:0000256" key="3">
    <source>
        <dbReference type="ARBA" id="ARBA00022884"/>
    </source>
</evidence>
<evidence type="ECO:0000256" key="4">
    <source>
        <dbReference type="ARBA" id="ARBA00022980"/>
    </source>
</evidence>
<dbReference type="PANTHER" id="PTHR12899">
    <property type="entry name" value="39S RIBOSOMAL PROTEIN L18, MITOCHONDRIAL"/>
    <property type="match status" value="1"/>
</dbReference>
<keyword evidence="4 7" id="KW-0689">Ribosomal protein</keyword>
<dbReference type="InterPro" id="IPR004389">
    <property type="entry name" value="Ribosomal_uL18_bac-type"/>
</dbReference>
<evidence type="ECO:0000256" key="2">
    <source>
        <dbReference type="ARBA" id="ARBA00022730"/>
    </source>
</evidence>
<proteinExistence type="inferred from homology"/>
<evidence type="ECO:0000256" key="7">
    <source>
        <dbReference type="HAMAP-Rule" id="MF_01337"/>
    </source>
</evidence>
<comment type="similarity">
    <text evidence="1 7">Belongs to the universal ribosomal protein uL18 family.</text>
</comment>
<dbReference type="GO" id="GO:0022625">
    <property type="term" value="C:cytosolic large ribosomal subunit"/>
    <property type="evidence" value="ECO:0007669"/>
    <property type="project" value="TreeGrafter"/>
</dbReference>
<reference evidence="8 9" key="1">
    <citation type="submission" date="2017-07" db="EMBL/GenBank/DDBJ databases">
        <title>Recovery of genomes from metagenomes via a dereplication, aggregation, and scoring strategy.</title>
        <authorList>
            <person name="Sieber C.M."/>
            <person name="Probst A.J."/>
            <person name="Sharrar A."/>
            <person name="Thomas B.C."/>
            <person name="Hess M."/>
            <person name="Tringe S.G."/>
            <person name="Banfield J.F."/>
        </authorList>
    </citation>
    <scope>NUCLEOTIDE SEQUENCE [LARGE SCALE GENOMIC DNA]</scope>
    <source>
        <strain evidence="8">JGI_Cruoil_03_51_56</strain>
    </source>
</reference>
<dbReference type="GO" id="GO:0003735">
    <property type="term" value="F:structural constituent of ribosome"/>
    <property type="evidence" value="ECO:0007669"/>
    <property type="project" value="InterPro"/>
</dbReference>
<name>A0A235BUE0_UNCW3</name>
<dbReference type="GO" id="GO:0008097">
    <property type="term" value="F:5S rRNA binding"/>
    <property type="evidence" value="ECO:0007669"/>
    <property type="project" value="TreeGrafter"/>
</dbReference>
<evidence type="ECO:0000313" key="8">
    <source>
        <dbReference type="EMBL" id="OYD15669.1"/>
    </source>
</evidence>
<dbReference type="EMBL" id="NOZP01000089">
    <property type="protein sequence ID" value="OYD15669.1"/>
    <property type="molecule type" value="Genomic_DNA"/>
</dbReference>
<keyword evidence="2 7" id="KW-0699">rRNA-binding</keyword>
<keyword evidence="3 7" id="KW-0694">RNA-binding</keyword>
<dbReference type="HAMAP" id="MF_01337_B">
    <property type="entry name" value="Ribosomal_uL18_B"/>
    <property type="match status" value="1"/>
</dbReference>
<dbReference type="NCBIfam" id="TIGR00060">
    <property type="entry name" value="L18_bact"/>
    <property type="match status" value="1"/>
</dbReference>
<keyword evidence="5 7" id="KW-0687">Ribonucleoprotein</keyword>
<dbReference type="SUPFAM" id="SSF53137">
    <property type="entry name" value="Translational machinery components"/>
    <property type="match status" value="1"/>
</dbReference>
<dbReference type="Pfam" id="PF00861">
    <property type="entry name" value="Ribosomal_L18p"/>
    <property type="match status" value="1"/>
</dbReference>
<dbReference type="Proteomes" id="UP000215559">
    <property type="component" value="Unassembled WGS sequence"/>
</dbReference>
<organism evidence="8 9">
    <name type="scientific">candidate division WOR-3 bacterium JGI_Cruoil_03_51_56</name>
    <dbReference type="NCBI Taxonomy" id="1973747"/>
    <lineage>
        <taxon>Bacteria</taxon>
        <taxon>Bacteria division WOR-3</taxon>
    </lineage>
</organism>
<comment type="caution">
    <text evidence="8">The sequence shown here is derived from an EMBL/GenBank/DDBJ whole genome shotgun (WGS) entry which is preliminary data.</text>
</comment>
<accession>A0A235BUE0</accession>
<evidence type="ECO:0000256" key="5">
    <source>
        <dbReference type="ARBA" id="ARBA00023274"/>
    </source>
</evidence>